<dbReference type="AlphaFoldDB" id="A0A5B9WE02"/>
<dbReference type="InterPro" id="IPR023214">
    <property type="entry name" value="HAD_sf"/>
</dbReference>
<proteinExistence type="predicted"/>
<sequence>MEASRAQSLLGGSGLGGFVERIVSIDEVRAWKPRPEVYRHAADLAGLAPSCLALIAAHARDCHGASRARLATGWVSRPELRLNPALSQPDVRGVALSRVDEALIRLPRD</sequence>
<dbReference type="Proteomes" id="UP000324233">
    <property type="component" value="Chromosome"/>
</dbReference>
<dbReference type="EMBL" id="CP042997">
    <property type="protein sequence ID" value="QEH38449.1"/>
    <property type="molecule type" value="Genomic_DNA"/>
</dbReference>
<accession>A0A5B9WE02</accession>
<name>A0A5B9WE02_9BACT</name>
<evidence type="ECO:0000256" key="1">
    <source>
        <dbReference type="ARBA" id="ARBA00022801"/>
    </source>
</evidence>
<keyword evidence="1" id="KW-0378">Hydrolase</keyword>
<evidence type="ECO:0000313" key="2">
    <source>
        <dbReference type="EMBL" id="QEH38449.1"/>
    </source>
</evidence>
<dbReference type="InterPro" id="IPR036412">
    <property type="entry name" value="HAD-like_sf"/>
</dbReference>
<evidence type="ECO:0000313" key="3">
    <source>
        <dbReference type="Proteomes" id="UP000324233"/>
    </source>
</evidence>
<dbReference type="InterPro" id="IPR051540">
    <property type="entry name" value="S-2-haloacid_dehalogenase"/>
</dbReference>
<dbReference type="SUPFAM" id="SSF56784">
    <property type="entry name" value="HAD-like"/>
    <property type="match status" value="1"/>
</dbReference>
<gene>
    <name evidence="2" type="ORF">OJF2_70520</name>
</gene>
<organism evidence="2 3">
    <name type="scientific">Aquisphaera giovannonii</name>
    <dbReference type="NCBI Taxonomy" id="406548"/>
    <lineage>
        <taxon>Bacteria</taxon>
        <taxon>Pseudomonadati</taxon>
        <taxon>Planctomycetota</taxon>
        <taxon>Planctomycetia</taxon>
        <taxon>Isosphaerales</taxon>
        <taxon>Isosphaeraceae</taxon>
        <taxon>Aquisphaera</taxon>
    </lineage>
</organism>
<protein>
    <submittedName>
        <fullName evidence="2">Uncharacterized protein</fullName>
    </submittedName>
</protein>
<dbReference type="PANTHER" id="PTHR43316:SF3">
    <property type="entry name" value="HALOACID DEHALOGENASE, TYPE II (AFU_ORTHOLOGUE AFUA_2G07750)-RELATED"/>
    <property type="match status" value="1"/>
</dbReference>
<dbReference type="KEGG" id="agv:OJF2_70520"/>
<reference evidence="2 3" key="1">
    <citation type="submission" date="2019-08" db="EMBL/GenBank/DDBJ databases">
        <title>Deep-cultivation of Planctomycetes and their phenomic and genomic characterization uncovers novel biology.</title>
        <authorList>
            <person name="Wiegand S."/>
            <person name="Jogler M."/>
            <person name="Boedeker C."/>
            <person name="Pinto D."/>
            <person name="Vollmers J."/>
            <person name="Rivas-Marin E."/>
            <person name="Kohn T."/>
            <person name="Peeters S.H."/>
            <person name="Heuer A."/>
            <person name="Rast P."/>
            <person name="Oberbeckmann S."/>
            <person name="Bunk B."/>
            <person name="Jeske O."/>
            <person name="Meyerdierks A."/>
            <person name="Storesund J.E."/>
            <person name="Kallscheuer N."/>
            <person name="Luecker S."/>
            <person name="Lage O.M."/>
            <person name="Pohl T."/>
            <person name="Merkel B.J."/>
            <person name="Hornburger P."/>
            <person name="Mueller R.-W."/>
            <person name="Bruemmer F."/>
            <person name="Labrenz M."/>
            <person name="Spormann A.M."/>
            <person name="Op den Camp H."/>
            <person name="Overmann J."/>
            <person name="Amann R."/>
            <person name="Jetten M.S.M."/>
            <person name="Mascher T."/>
            <person name="Medema M.H."/>
            <person name="Devos D.P."/>
            <person name="Kaster A.-K."/>
            <person name="Ovreas L."/>
            <person name="Rohde M."/>
            <person name="Galperin M.Y."/>
            <person name="Jogler C."/>
        </authorList>
    </citation>
    <scope>NUCLEOTIDE SEQUENCE [LARGE SCALE GENOMIC DNA]</scope>
    <source>
        <strain evidence="2 3">OJF2</strain>
    </source>
</reference>
<dbReference type="Gene3D" id="3.40.50.1000">
    <property type="entry name" value="HAD superfamily/HAD-like"/>
    <property type="match status" value="1"/>
</dbReference>
<keyword evidence="3" id="KW-1185">Reference proteome</keyword>
<dbReference type="GO" id="GO:0016787">
    <property type="term" value="F:hydrolase activity"/>
    <property type="evidence" value="ECO:0007669"/>
    <property type="project" value="UniProtKB-KW"/>
</dbReference>
<dbReference type="PANTHER" id="PTHR43316">
    <property type="entry name" value="HYDROLASE, HALOACID DELAHOGENASE-RELATED"/>
    <property type="match status" value="1"/>
</dbReference>
<dbReference type="OrthoDB" id="264363at2"/>
<dbReference type="RefSeq" id="WP_148597887.1">
    <property type="nucleotide sequence ID" value="NZ_CP042997.1"/>
</dbReference>